<dbReference type="InterPro" id="IPR005135">
    <property type="entry name" value="Endo/exonuclease/phosphatase"/>
</dbReference>
<evidence type="ECO:0000313" key="4">
    <source>
        <dbReference type="Proteomes" id="UP000242715"/>
    </source>
</evidence>
<gene>
    <name evidence="3" type="ORF">TSUD_26930</name>
</gene>
<dbReference type="SUPFAM" id="SSF56219">
    <property type="entry name" value="DNase I-like"/>
    <property type="match status" value="1"/>
</dbReference>
<dbReference type="CDD" id="cd00590">
    <property type="entry name" value="RRM_SF"/>
    <property type="match status" value="1"/>
</dbReference>
<dbReference type="PANTHER" id="PTHR33116:SF78">
    <property type="entry name" value="OS12G0587133 PROTEIN"/>
    <property type="match status" value="1"/>
</dbReference>
<feature type="compositionally biased region" description="Polar residues" evidence="1">
    <location>
        <begin position="520"/>
        <end position="547"/>
    </location>
</feature>
<dbReference type="PROSITE" id="PS50878">
    <property type="entry name" value="RT_POL"/>
    <property type="match status" value="1"/>
</dbReference>
<dbReference type="PANTHER" id="PTHR33116">
    <property type="entry name" value="REVERSE TRANSCRIPTASE ZINC-BINDING DOMAIN-CONTAINING PROTEIN-RELATED-RELATED"/>
    <property type="match status" value="1"/>
</dbReference>
<proteinExistence type="predicted"/>
<feature type="region of interest" description="Disordered" evidence="1">
    <location>
        <begin position="514"/>
        <end position="548"/>
    </location>
</feature>
<evidence type="ECO:0000313" key="3">
    <source>
        <dbReference type="EMBL" id="GAU23785.1"/>
    </source>
</evidence>
<dbReference type="GO" id="GO:0003824">
    <property type="term" value="F:catalytic activity"/>
    <property type="evidence" value="ECO:0007669"/>
    <property type="project" value="InterPro"/>
</dbReference>
<evidence type="ECO:0000256" key="1">
    <source>
        <dbReference type="SAM" id="MobiDB-lite"/>
    </source>
</evidence>
<name>A0A2Z6MKH8_TRISU</name>
<feature type="domain" description="Reverse transcriptase" evidence="2">
    <location>
        <begin position="922"/>
        <end position="1149"/>
    </location>
</feature>
<dbReference type="InterPro" id="IPR000504">
    <property type="entry name" value="RRM_dom"/>
</dbReference>
<keyword evidence="4" id="KW-1185">Reference proteome</keyword>
<dbReference type="GO" id="GO:0003723">
    <property type="term" value="F:RNA binding"/>
    <property type="evidence" value="ECO:0007669"/>
    <property type="project" value="InterPro"/>
</dbReference>
<dbReference type="Pfam" id="PF03372">
    <property type="entry name" value="Exo_endo_phos"/>
    <property type="match status" value="1"/>
</dbReference>
<dbReference type="Gene3D" id="3.60.10.10">
    <property type="entry name" value="Endonuclease/exonuclease/phosphatase"/>
    <property type="match status" value="1"/>
</dbReference>
<sequence>MGGLLQGMATGIFFDEGSVRSADEARTRIDDRVGFLNRRHHRSSYVGHVLSPVLKSGHHRPDNAGHSKVVKSNIVEQGAIQDMMQVDNSKGISAVFYITNFPDHLLYVDLKKGLEVCGILEDVYVSRFRNSKNQRFGFVKFQKVRDELKLQKALNNVIFWDLRLYANVAKFDRFVREERVGGSVGGSGVGGGEGEKNNIKREKKILRVAVDVVRVRKVELEKVKEEAVRSEEERERARTGEGGSVKEGVEQVREMPVLKDGEEVIEKPAEEEVVSDTVLHYLPLYEDTRWATNCRVARIRNGCCVSVVQQSLADAGLEGIRLIPLGGDNVLISPSLDIQGGDIFQSAASIFDNFLAWNMIFFAELAETQGRLLQVDECTVNKERMDFARILVATSFKEVSVTIPVVNRRMTSWLMLLLNIFMKIGFRSRRRKIQLLVQRVGFQYTLILVRPSGHIWFQKQTDTREFQVVPDNRHDDGSKRSSQTKRRLVVPSVKNLKRIGRLSEEDRKALIRSLKKSKCQKTGSKASSRSKQGTSLSIGSGNSNKSVGSEDWKNWVALHGDEKTVEEDINNLGGSIGVNCSNSFQILSFNVRGLGTVEKRRELRKVVVERRVDILCIQESKLQVVEASLIHSIWGTQDVNFSYKLSVGASGGIITMWDPRSVLVWSTVQVSGCLIIMGKFMTEDVDFCIANVYAPCDPQGRVSLWNVLSSNIQFYPQAAWCILGDFNAIRSASERISRTRGSNYEDFEPFNHFIDRNALIDLPLGGRSFTWYRGDGLSMSRLDRFLLSDFWLLSFPNCSQLALPRSLSDHCPILLCIDVQDWGPKPLRMLKCWADIPGYGDFVKEKWPSFQIHGWSGYILKTKLKLIKSELRGWHLSHTANLDCRIQCAKSRLEMLDSLSERRGLDGVEETELLTLPAEILALSKLQASPLSVDGRMVESVPEVDSPQKVSDFRPIALASSIYKILSKVLANRLHSIIGNVVSEAQSAFIKGRQILDGILIANEVVDDAKRIGKDLLLFKVDFEKAYDSVDWSYLNEVMSKMNFPNLWRSWIMECITTASASVLVNGCPTDEFRFTPYTVGAQNSVAISHLQFADDTLLVGVKSWANVRALRAVLILFERISGLKVNFHKSLPIGGNPRRIQFWLPLIEKIRKRLSGWKCKNLSIGGRLILLKSVLSSIPVYFLSFFKAPSGRGWKVYLFLVGSLVGGGVSGWERNGEGWKWRRRLHAWEEELVRQCVGVLSNIVLQDGVSDRLPTKDNLLKRGVLEDNQTLCSANCDKMEDINHLFFQCNVYGKLWQLVSKWIGGEFVCHGFLREHAVQFRDLGGDSKGSRVLSTIIWISVLCVIWKDRNVKIFQSVLVEVETLLEKVKLQTYWWLKSYYKLFDVDYSLWGLNPLCCIQAIV</sequence>
<accession>A0A2Z6MKH8</accession>
<dbReference type="InterPro" id="IPR026960">
    <property type="entry name" value="RVT-Znf"/>
</dbReference>
<dbReference type="Gene3D" id="3.30.70.330">
    <property type="match status" value="1"/>
</dbReference>
<dbReference type="InterPro" id="IPR012677">
    <property type="entry name" value="Nucleotide-bd_a/b_plait_sf"/>
</dbReference>
<organism evidence="3 4">
    <name type="scientific">Trifolium subterraneum</name>
    <name type="common">Subterranean clover</name>
    <dbReference type="NCBI Taxonomy" id="3900"/>
    <lineage>
        <taxon>Eukaryota</taxon>
        <taxon>Viridiplantae</taxon>
        <taxon>Streptophyta</taxon>
        <taxon>Embryophyta</taxon>
        <taxon>Tracheophyta</taxon>
        <taxon>Spermatophyta</taxon>
        <taxon>Magnoliopsida</taxon>
        <taxon>eudicotyledons</taxon>
        <taxon>Gunneridae</taxon>
        <taxon>Pentapetalae</taxon>
        <taxon>rosids</taxon>
        <taxon>fabids</taxon>
        <taxon>Fabales</taxon>
        <taxon>Fabaceae</taxon>
        <taxon>Papilionoideae</taxon>
        <taxon>50 kb inversion clade</taxon>
        <taxon>NPAAA clade</taxon>
        <taxon>Hologalegina</taxon>
        <taxon>IRL clade</taxon>
        <taxon>Trifolieae</taxon>
        <taxon>Trifolium</taxon>
    </lineage>
</organism>
<dbReference type="SUPFAM" id="SSF54928">
    <property type="entry name" value="RNA-binding domain, RBD"/>
    <property type="match status" value="1"/>
</dbReference>
<dbReference type="Proteomes" id="UP000242715">
    <property type="component" value="Unassembled WGS sequence"/>
</dbReference>
<feature type="region of interest" description="Disordered" evidence="1">
    <location>
        <begin position="467"/>
        <end position="487"/>
    </location>
</feature>
<dbReference type="InterPro" id="IPR036691">
    <property type="entry name" value="Endo/exonu/phosph_ase_sf"/>
</dbReference>
<dbReference type="InterPro" id="IPR035979">
    <property type="entry name" value="RBD_domain_sf"/>
</dbReference>
<dbReference type="SMART" id="SM00360">
    <property type="entry name" value="RRM"/>
    <property type="match status" value="1"/>
</dbReference>
<dbReference type="OrthoDB" id="6768347at2759"/>
<reference evidence="4" key="1">
    <citation type="journal article" date="2017" name="Front. Plant Sci.">
        <title>Climate Clever Clovers: New Paradigm to Reduce the Environmental Footprint of Ruminants by Breeding Low Methanogenic Forages Utilizing Haplotype Variation.</title>
        <authorList>
            <person name="Kaur P."/>
            <person name="Appels R."/>
            <person name="Bayer P.E."/>
            <person name="Keeble-Gagnere G."/>
            <person name="Wang J."/>
            <person name="Hirakawa H."/>
            <person name="Shirasawa K."/>
            <person name="Vercoe P."/>
            <person name="Stefanova K."/>
            <person name="Durmic Z."/>
            <person name="Nichols P."/>
            <person name="Revell C."/>
            <person name="Isobe S.N."/>
            <person name="Edwards D."/>
            <person name="Erskine W."/>
        </authorList>
    </citation>
    <scope>NUCLEOTIDE SEQUENCE [LARGE SCALE GENOMIC DNA]</scope>
    <source>
        <strain evidence="4">cv. Daliak</strain>
    </source>
</reference>
<dbReference type="Pfam" id="PF13966">
    <property type="entry name" value="zf-RVT"/>
    <property type="match status" value="1"/>
</dbReference>
<dbReference type="CDD" id="cd01650">
    <property type="entry name" value="RT_nLTR_like"/>
    <property type="match status" value="1"/>
</dbReference>
<evidence type="ECO:0000259" key="2">
    <source>
        <dbReference type="PROSITE" id="PS50878"/>
    </source>
</evidence>
<dbReference type="EMBL" id="DF973277">
    <property type="protein sequence ID" value="GAU23785.1"/>
    <property type="molecule type" value="Genomic_DNA"/>
</dbReference>
<protein>
    <recommendedName>
        <fullName evidence="2">Reverse transcriptase domain-containing protein</fullName>
    </recommendedName>
</protein>
<dbReference type="InterPro" id="IPR000477">
    <property type="entry name" value="RT_dom"/>
</dbReference>
<dbReference type="Pfam" id="PF00078">
    <property type="entry name" value="RVT_1"/>
    <property type="match status" value="1"/>
</dbReference>
<feature type="compositionally biased region" description="Basic and acidic residues" evidence="1">
    <location>
        <begin position="467"/>
        <end position="479"/>
    </location>
</feature>